<evidence type="ECO:0000313" key="2">
    <source>
        <dbReference type="Proteomes" id="UP000276437"/>
    </source>
</evidence>
<sequence>MNAAKSGHNPGQKGWIVMRKIQKYKGWTIRQGTETSADGAEHVIYQCYTPKEMQYPASIRSAEWTACSLREAIDFIDSYPA</sequence>
<dbReference type="KEGG" id="mana:MAMMFC1_01748"/>
<proteinExistence type="predicted"/>
<keyword evidence="2" id="KW-1185">Reference proteome</keyword>
<dbReference type="EMBL" id="AP018449">
    <property type="protein sequence ID" value="BBB91080.1"/>
    <property type="molecule type" value="Genomic_DNA"/>
</dbReference>
<protein>
    <submittedName>
        <fullName evidence="1">Uncharacterized protein</fullName>
    </submittedName>
</protein>
<gene>
    <name evidence="1" type="ORF">MAMMFC1_01748</name>
</gene>
<name>A0A348AJ32_9FIRM</name>
<organism evidence="1 2">
    <name type="scientific">Methylomusa anaerophila</name>
    <dbReference type="NCBI Taxonomy" id="1930071"/>
    <lineage>
        <taxon>Bacteria</taxon>
        <taxon>Bacillati</taxon>
        <taxon>Bacillota</taxon>
        <taxon>Negativicutes</taxon>
        <taxon>Selenomonadales</taxon>
        <taxon>Sporomusaceae</taxon>
        <taxon>Methylomusa</taxon>
    </lineage>
</organism>
<dbReference type="AlphaFoldDB" id="A0A348AJ32"/>
<evidence type="ECO:0000313" key="1">
    <source>
        <dbReference type="EMBL" id="BBB91080.1"/>
    </source>
</evidence>
<reference evidence="1 2" key="1">
    <citation type="journal article" date="2018" name="Int. J. Syst. Evol. Microbiol.">
        <title>Methylomusa anaerophila gen. nov., sp. nov., an anaerobic methanol-utilizing bacterium isolated from a microbial fuel cell.</title>
        <authorList>
            <person name="Amano N."/>
            <person name="Yamamuro A."/>
            <person name="Miyahara M."/>
            <person name="Kouzuma A."/>
            <person name="Abe T."/>
            <person name="Watanabe K."/>
        </authorList>
    </citation>
    <scope>NUCLEOTIDE SEQUENCE [LARGE SCALE GENOMIC DNA]</scope>
    <source>
        <strain evidence="1 2">MMFC1</strain>
    </source>
</reference>
<accession>A0A348AJ32</accession>
<dbReference type="Proteomes" id="UP000276437">
    <property type="component" value="Chromosome"/>
</dbReference>